<name>A0A329RF70_9STRA</name>
<comment type="caution">
    <text evidence="2">The sequence shown here is derived from an EMBL/GenBank/DDBJ whole genome shotgun (WGS) entry which is preliminary data.</text>
</comment>
<dbReference type="AlphaFoldDB" id="A0A329RF70"/>
<feature type="compositionally biased region" description="Acidic residues" evidence="1">
    <location>
        <begin position="47"/>
        <end position="57"/>
    </location>
</feature>
<dbReference type="OrthoDB" id="10403273at2759"/>
<feature type="region of interest" description="Disordered" evidence="1">
    <location>
        <begin position="43"/>
        <end position="144"/>
    </location>
</feature>
<evidence type="ECO:0000256" key="1">
    <source>
        <dbReference type="SAM" id="MobiDB-lite"/>
    </source>
</evidence>
<gene>
    <name evidence="2" type="ORF">PC110_g20553</name>
</gene>
<evidence type="ECO:0000313" key="3">
    <source>
        <dbReference type="Proteomes" id="UP000251314"/>
    </source>
</evidence>
<organism evidence="2 3">
    <name type="scientific">Phytophthora cactorum</name>
    <dbReference type="NCBI Taxonomy" id="29920"/>
    <lineage>
        <taxon>Eukaryota</taxon>
        <taxon>Sar</taxon>
        <taxon>Stramenopiles</taxon>
        <taxon>Oomycota</taxon>
        <taxon>Peronosporomycetes</taxon>
        <taxon>Peronosporales</taxon>
        <taxon>Peronosporaceae</taxon>
        <taxon>Phytophthora</taxon>
    </lineage>
</organism>
<keyword evidence="3" id="KW-1185">Reference proteome</keyword>
<dbReference type="Proteomes" id="UP000251314">
    <property type="component" value="Unassembled WGS sequence"/>
</dbReference>
<evidence type="ECO:0000313" key="2">
    <source>
        <dbReference type="EMBL" id="RAW23011.1"/>
    </source>
</evidence>
<dbReference type="EMBL" id="MJFZ01001154">
    <property type="protein sequence ID" value="RAW23011.1"/>
    <property type="molecule type" value="Genomic_DNA"/>
</dbReference>
<dbReference type="VEuPathDB" id="FungiDB:PC110_g20553"/>
<feature type="compositionally biased region" description="Low complexity" evidence="1">
    <location>
        <begin position="90"/>
        <end position="100"/>
    </location>
</feature>
<sequence length="155" mass="17093">MLCEHFPICKLTDLQDASNLKKNLRIISQQRCCWLREEVVVAKEGQDGDDDGDDDYSPSEGDINGLGDKSERQEEEETVPTRTKKKAANAVPKTKPSKAASKAKKPRKPPAQVEGARAHATACEKLEAGRKASKKKRKSLRASAEEVIYVVSDNT</sequence>
<proteinExistence type="predicted"/>
<protein>
    <submittedName>
        <fullName evidence="2">Uncharacterized protein</fullName>
    </submittedName>
</protein>
<reference evidence="2 3" key="1">
    <citation type="submission" date="2018-01" db="EMBL/GenBank/DDBJ databases">
        <title>Draft genome of the strawberry crown rot pathogen Phytophthora cactorum.</title>
        <authorList>
            <person name="Armitage A.D."/>
            <person name="Lysoe E."/>
            <person name="Nellist C.F."/>
            <person name="Harrison R.J."/>
            <person name="Brurberg M.B."/>
        </authorList>
    </citation>
    <scope>NUCLEOTIDE SEQUENCE [LARGE SCALE GENOMIC DNA]</scope>
    <source>
        <strain evidence="2 3">10300</strain>
    </source>
</reference>
<feature type="compositionally biased region" description="Basic residues" evidence="1">
    <location>
        <begin position="131"/>
        <end position="140"/>
    </location>
</feature>
<accession>A0A329RF70</accession>